<dbReference type="EMBL" id="GBRH01181739">
    <property type="protein sequence ID" value="JAE16157.1"/>
    <property type="molecule type" value="Transcribed_RNA"/>
</dbReference>
<sequence>MELGCNLFKNKPQMLLVSFFFGRLVVSYQKRKKSLQFGVALLDGQCRSLFLFPNIFTGTVCMSCGRVKGLM</sequence>
<reference evidence="1" key="1">
    <citation type="submission" date="2014-09" db="EMBL/GenBank/DDBJ databases">
        <authorList>
            <person name="Magalhaes I.L.F."/>
            <person name="Oliveira U."/>
            <person name="Santos F.R."/>
            <person name="Vidigal T.H.D.A."/>
            <person name="Brescovit A.D."/>
            <person name="Santos A.J."/>
        </authorList>
    </citation>
    <scope>NUCLEOTIDE SEQUENCE</scope>
    <source>
        <tissue evidence="1">Shoot tissue taken approximately 20 cm above the soil surface</tissue>
    </source>
</reference>
<accession>A0A0A9FV78</accession>
<reference evidence="1" key="2">
    <citation type="journal article" date="2015" name="Data Brief">
        <title>Shoot transcriptome of the giant reed, Arundo donax.</title>
        <authorList>
            <person name="Barrero R.A."/>
            <person name="Guerrero F.D."/>
            <person name="Moolhuijzen P."/>
            <person name="Goolsby J.A."/>
            <person name="Tidwell J."/>
            <person name="Bellgard S.E."/>
            <person name="Bellgard M.I."/>
        </authorList>
    </citation>
    <scope>NUCLEOTIDE SEQUENCE</scope>
    <source>
        <tissue evidence="1">Shoot tissue taken approximately 20 cm above the soil surface</tissue>
    </source>
</reference>
<proteinExistence type="predicted"/>
<protein>
    <submittedName>
        <fullName evidence="1">Uncharacterized protein</fullName>
    </submittedName>
</protein>
<organism evidence="1">
    <name type="scientific">Arundo donax</name>
    <name type="common">Giant reed</name>
    <name type="synonym">Donax arundinaceus</name>
    <dbReference type="NCBI Taxonomy" id="35708"/>
    <lineage>
        <taxon>Eukaryota</taxon>
        <taxon>Viridiplantae</taxon>
        <taxon>Streptophyta</taxon>
        <taxon>Embryophyta</taxon>
        <taxon>Tracheophyta</taxon>
        <taxon>Spermatophyta</taxon>
        <taxon>Magnoliopsida</taxon>
        <taxon>Liliopsida</taxon>
        <taxon>Poales</taxon>
        <taxon>Poaceae</taxon>
        <taxon>PACMAD clade</taxon>
        <taxon>Arundinoideae</taxon>
        <taxon>Arundineae</taxon>
        <taxon>Arundo</taxon>
    </lineage>
</organism>
<dbReference type="AlphaFoldDB" id="A0A0A9FV78"/>
<evidence type="ECO:0000313" key="1">
    <source>
        <dbReference type="EMBL" id="JAE16157.1"/>
    </source>
</evidence>
<name>A0A0A9FV78_ARUDO</name>